<gene>
    <name evidence="1" type="ORF">H8705_01080</name>
</gene>
<reference evidence="1" key="1">
    <citation type="submission" date="2020-08" db="EMBL/GenBank/DDBJ databases">
        <title>Genome public.</title>
        <authorList>
            <person name="Liu C."/>
            <person name="Sun Q."/>
        </authorList>
    </citation>
    <scope>NUCLEOTIDE SEQUENCE</scope>
    <source>
        <strain evidence="1">NSJ-64</strain>
    </source>
</reference>
<keyword evidence="2" id="KW-1185">Reference proteome</keyword>
<sequence>MANKPVLIVRSITNAMRGQKLLENQGVTAYIVRNSDVSGRYGCGFGIKIDAPVDRAVDILADEGIRVVEVIGG</sequence>
<evidence type="ECO:0000313" key="1">
    <source>
        <dbReference type="EMBL" id="MBC8584177.1"/>
    </source>
</evidence>
<dbReference type="AlphaFoldDB" id="A0A926EMX9"/>
<comment type="caution">
    <text evidence="1">The sequence shown here is derived from an EMBL/GenBank/DDBJ whole genome shotgun (WGS) entry which is preliminary data.</text>
</comment>
<proteinExistence type="predicted"/>
<dbReference type="EMBL" id="JACRTD010000001">
    <property type="protein sequence ID" value="MBC8584177.1"/>
    <property type="molecule type" value="Genomic_DNA"/>
</dbReference>
<dbReference type="RefSeq" id="WP_262394028.1">
    <property type="nucleotide sequence ID" value="NZ_JACRTD010000001.1"/>
</dbReference>
<accession>A0A926EMX9</accession>
<protein>
    <submittedName>
        <fullName evidence="1">DUF3343 domain-containing protein</fullName>
    </submittedName>
</protein>
<evidence type="ECO:0000313" key="2">
    <source>
        <dbReference type="Proteomes" id="UP000623678"/>
    </source>
</evidence>
<name>A0A926EMX9_9FIRM</name>
<organism evidence="1 2">
    <name type="scientific">Youxingia wuxianensis</name>
    <dbReference type="NCBI Taxonomy" id="2763678"/>
    <lineage>
        <taxon>Bacteria</taxon>
        <taxon>Bacillati</taxon>
        <taxon>Bacillota</taxon>
        <taxon>Clostridia</taxon>
        <taxon>Eubacteriales</taxon>
        <taxon>Oscillospiraceae</taxon>
        <taxon>Youxingia</taxon>
    </lineage>
</organism>
<dbReference type="Proteomes" id="UP000623678">
    <property type="component" value="Unassembled WGS sequence"/>
</dbReference>